<evidence type="ECO:0000313" key="11">
    <source>
        <dbReference type="Proteomes" id="UP000250079"/>
    </source>
</evidence>
<feature type="domain" description="Methyl-accepting transducer" evidence="8">
    <location>
        <begin position="663"/>
        <end position="906"/>
    </location>
</feature>
<proteinExistence type="inferred from homology"/>
<dbReference type="Proteomes" id="UP000250079">
    <property type="component" value="Chromosome"/>
</dbReference>
<accession>A0A2Z2P2S1</accession>
<name>A0A2Z2P2S1_9GAMM</name>
<dbReference type="RefSeq" id="WP_088921389.1">
    <property type="nucleotide sequence ID" value="NZ_CP018632.1"/>
</dbReference>
<evidence type="ECO:0000256" key="4">
    <source>
        <dbReference type="PROSITE-ProRule" id="PRU00284"/>
    </source>
</evidence>
<feature type="domain" description="HAMP" evidence="9">
    <location>
        <begin position="606"/>
        <end position="658"/>
    </location>
</feature>
<dbReference type="GO" id="GO:0006935">
    <property type="term" value="P:chemotaxis"/>
    <property type="evidence" value="ECO:0007669"/>
    <property type="project" value="UniProtKB-ARBA"/>
</dbReference>
<feature type="region of interest" description="Disordered" evidence="6">
    <location>
        <begin position="567"/>
        <end position="604"/>
    </location>
</feature>
<keyword evidence="11" id="KW-1185">Reference proteome</keyword>
<keyword evidence="7" id="KW-1133">Transmembrane helix</keyword>
<dbReference type="SMART" id="SM00283">
    <property type="entry name" value="MA"/>
    <property type="match status" value="1"/>
</dbReference>
<sequence length="926" mass="100844">MNKPKLGIKPKLLFAFGLILATTLVASAIALFAFSRFSVAMKEITQQSVPFMAESMELTQLGLQISAMVPSLGDSKTLQQANEHYGNLNTRAEKIRQLVGRENTELGERASSIMHDNTQSIEQVQTQIDRLYEVVKTELSNAQPVEQSMVEINQTLQTVNLQLLEIIDTATFDLVILTEDIFAENTDLLDTLLYEQISFIVNSLQTEVNSTALIYDLSDSTRDRSAEFLSDKQRRANYLLAQIKSKRVDLTMLETTELSAFDRSLERLTVLVSGSESIYDKAWFDTLGQAEIMNLQNELATLDKTISTQLVQLVDTGHSLIYETGRKLSNSLWETLPAIISEGTEKVVSLLEMRAELNTLGGIFGELSQVSNSADLQPLTDRFVAAQARIQSNLVIIGSQAETIEIESGISRLLELGAIDSGIFEMKNTVLHDLQQVAVIKDQLNLTQESFINDLVEQVRTSRTNVVDAGNGMLSLINTSRMELLAVSLSSILITGLIFWLLISRDILARLLQTISALRSLADGDHDVSVNCTGSDELADLARTVEVFRHNALEAAGLHEERIQLTEEQRAQERKEAEREQKIRDTEVTRHKMEQAQSATEKERADILQQRVDQLLAAVSAAADGNLSHPIDTSGDDLAGQMGSALDTLFTGLRNSMSSINLNASQLSQASKSLTSLSVDMNDMASSNTENAMEASTLTADVGLSVDSVAGATEEMNSSIKEIARNTREAESVAADAVKLARSTNITVRKLADSSIGIGHVVKVINSIAEQTNLLALNATIEAARAGEAGKGFAVVATEVKELAKETARATEQIQSRISDIQTDTDSAVSAIESISIIIDKISAIQSSVTVAISEQASVTQEISRSVLQTAEGSQAISSIIEGVAEKARSNQQASDQVNKAAEDLSDMSAQLQGLVQRYTAVQLDR</sequence>
<dbReference type="GO" id="GO:0016020">
    <property type="term" value="C:membrane"/>
    <property type="evidence" value="ECO:0007669"/>
    <property type="project" value="UniProtKB-SubCell"/>
</dbReference>
<gene>
    <name evidence="10" type="primary">mcp1_4</name>
    <name evidence="10" type="ORF">IMCC3135_32970</name>
</gene>
<dbReference type="GO" id="GO:0007165">
    <property type="term" value="P:signal transduction"/>
    <property type="evidence" value="ECO:0007669"/>
    <property type="project" value="UniProtKB-KW"/>
</dbReference>
<keyword evidence="5" id="KW-0175">Coiled coil</keyword>
<organism evidence="10 11">
    <name type="scientific">Granulosicoccus antarcticus IMCC3135</name>
    <dbReference type="NCBI Taxonomy" id="1192854"/>
    <lineage>
        <taxon>Bacteria</taxon>
        <taxon>Pseudomonadati</taxon>
        <taxon>Pseudomonadota</taxon>
        <taxon>Gammaproteobacteria</taxon>
        <taxon>Chromatiales</taxon>
        <taxon>Granulosicoccaceae</taxon>
        <taxon>Granulosicoccus</taxon>
    </lineage>
</organism>
<evidence type="ECO:0000256" key="3">
    <source>
        <dbReference type="ARBA" id="ARBA00029447"/>
    </source>
</evidence>
<feature type="coiled-coil region" evidence="5">
    <location>
        <begin position="891"/>
        <end position="918"/>
    </location>
</feature>
<evidence type="ECO:0000313" key="10">
    <source>
        <dbReference type="EMBL" id="ASJ76638.1"/>
    </source>
</evidence>
<dbReference type="SUPFAM" id="SSF158472">
    <property type="entry name" value="HAMP domain-like"/>
    <property type="match status" value="1"/>
</dbReference>
<dbReference type="Pfam" id="PF00672">
    <property type="entry name" value="HAMP"/>
    <property type="match status" value="1"/>
</dbReference>
<dbReference type="PROSITE" id="PS50111">
    <property type="entry name" value="CHEMOTAXIS_TRANSDUC_2"/>
    <property type="match status" value="1"/>
</dbReference>
<dbReference type="OrthoDB" id="9781845at2"/>
<dbReference type="SUPFAM" id="SSF58104">
    <property type="entry name" value="Methyl-accepting chemotaxis protein (MCP) signaling domain"/>
    <property type="match status" value="1"/>
</dbReference>
<evidence type="ECO:0000259" key="8">
    <source>
        <dbReference type="PROSITE" id="PS50111"/>
    </source>
</evidence>
<dbReference type="PANTHER" id="PTHR32089">
    <property type="entry name" value="METHYL-ACCEPTING CHEMOTAXIS PROTEIN MCPB"/>
    <property type="match status" value="1"/>
</dbReference>
<feature type="domain" description="HAMP" evidence="9">
    <location>
        <begin position="505"/>
        <end position="557"/>
    </location>
</feature>
<dbReference type="Gene3D" id="1.10.287.950">
    <property type="entry name" value="Methyl-accepting chemotaxis protein"/>
    <property type="match status" value="1"/>
</dbReference>
<dbReference type="InterPro" id="IPR003660">
    <property type="entry name" value="HAMP_dom"/>
</dbReference>
<reference evidence="10 11" key="1">
    <citation type="submission" date="2016-12" db="EMBL/GenBank/DDBJ databases">
        <authorList>
            <person name="Song W.-J."/>
            <person name="Kurnit D.M."/>
        </authorList>
    </citation>
    <scope>NUCLEOTIDE SEQUENCE [LARGE SCALE GENOMIC DNA]</scope>
    <source>
        <strain evidence="10 11">IMCC3135</strain>
    </source>
</reference>
<keyword evidence="7" id="KW-0812">Transmembrane</keyword>
<comment type="similarity">
    <text evidence="3">Belongs to the methyl-accepting chemotaxis (MCP) protein family.</text>
</comment>
<dbReference type="SMART" id="SM00304">
    <property type="entry name" value="HAMP"/>
    <property type="match status" value="2"/>
</dbReference>
<feature type="transmembrane region" description="Helical" evidence="7">
    <location>
        <begin position="12"/>
        <end position="34"/>
    </location>
</feature>
<evidence type="ECO:0000259" key="9">
    <source>
        <dbReference type="PROSITE" id="PS50885"/>
    </source>
</evidence>
<dbReference type="PANTHER" id="PTHR32089:SF112">
    <property type="entry name" value="LYSOZYME-LIKE PROTEIN-RELATED"/>
    <property type="match status" value="1"/>
</dbReference>
<dbReference type="EMBL" id="CP018632">
    <property type="protein sequence ID" value="ASJ76638.1"/>
    <property type="molecule type" value="Genomic_DNA"/>
</dbReference>
<keyword evidence="7" id="KW-0472">Membrane</keyword>
<evidence type="ECO:0000256" key="5">
    <source>
        <dbReference type="SAM" id="Coils"/>
    </source>
</evidence>
<dbReference type="PROSITE" id="PS50885">
    <property type="entry name" value="HAMP"/>
    <property type="match status" value="2"/>
</dbReference>
<comment type="subcellular location">
    <subcellularLocation>
        <location evidence="1">Membrane</location>
    </subcellularLocation>
</comment>
<dbReference type="Pfam" id="PF00015">
    <property type="entry name" value="MCPsignal"/>
    <property type="match status" value="1"/>
</dbReference>
<protein>
    <submittedName>
        <fullName evidence="10">Methyl-accepting chemotaxis protein 1</fullName>
    </submittedName>
</protein>
<evidence type="ECO:0000256" key="6">
    <source>
        <dbReference type="SAM" id="MobiDB-lite"/>
    </source>
</evidence>
<evidence type="ECO:0000256" key="2">
    <source>
        <dbReference type="ARBA" id="ARBA00023224"/>
    </source>
</evidence>
<dbReference type="AlphaFoldDB" id="A0A2Z2P2S1"/>
<dbReference type="KEGG" id="gai:IMCC3135_32970"/>
<dbReference type="Gene3D" id="6.10.340.10">
    <property type="match status" value="1"/>
</dbReference>
<evidence type="ECO:0000256" key="1">
    <source>
        <dbReference type="ARBA" id="ARBA00004370"/>
    </source>
</evidence>
<keyword evidence="2 4" id="KW-0807">Transducer</keyword>
<dbReference type="InterPro" id="IPR004089">
    <property type="entry name" value="MCPsignal_dom"/>
</dbReference>
<evidence type="ECO:0000256" key="7">
    <source>
        <dbReference type="SAM" id="Phobius"/>
    </source>
</evidence>